<evidence type="ECO:0000313" key="1">
    <source>
        <dbReference type="EMBL" id="ABG53192.1"/>
    </source>
</evidence>
<name>Q10X32_TRIEI</name>
<dbReference type="KEGG" id="ter:Tery_4188"/>
<dbReference type="Gene3D" id="3.40.190.10">
    <property type="entry name" value="Periplasmic binding protein-like II"/>
    <property type="match status" value="1"/>
</dbReference>
<dbReference type="eggNOG" id="COG1653">
    <property type="taxonomic scope" value="Bacteria"/>
</dbReference>
<dbReference type="EMBL" id="CP000393">
    <property type="protein sequence ID" value="ABG53192.1"/>
    <property type="molecule type" value="Genomic_DNA"/>
</dbReference>
<dbReference type="PANTHER" id="PTHR43649">
    <property type="entry name" value="ARABINOSE-BINDING PROTEIN-RELATED"/>
    <property type="match status" value="1"/>
</dbReference>
<reference evidence="1" key="1">
    <citation type="submission" date="2006-06" db="EMBL/GenBank/DDBJ databases">
        <title>Complete sequence of Trichodesmium erythraeum IMS101.</title>
        <authorList>
            <consortium name="US DOE Joint Genome Institute"/>
            <person name="Copeland A."/>
            <person name="Lucas S."/>
            <person name="Lapidus A."/>
            <person name="Barry K."/>
            <person name="Detter J.C."/>
            <person name="Glavina del Rio T."/>
            <person name="Hammon N."/>
            <person name="Israni S."/>
            <person name="Dalin E."/>
            <person name="Tice H."/>
            <person name="Pitluck S."/>
            <person name="Kiss H."/>
            <person name="Munk A.C."/>
            <person name="Brettin T."/>
            <person name="Bruce D."/>
            <person name="Han C."/>
            <person name="Tapia R."/>
            <person name="Gilna P."/>
            <person name="Schmutz J."/>
            <person name="Larimer F."/>
            <person name="Land M."/>
            <person name="Hauser L."/>
            <person name="Kyrpides N."/>
            <person name="Kim E."/>
            <person name="Richardson P."/>
        </authorList>
    </citation>
    <scope>NUCLEOTIDE SEQUENCE [LARGE SCALE GENOMIC DNA]</scope>
    <source>
        <strain evidence="1">IMS101</strain>
    </source>
</reference>
<proteinExistence type="predicted"/>
<dbReference type="PANTHER" id="PTHR43649:SF12">
    <property type="entry name" value="DIACETYLCHITOBIOSE BINDING PROTEIN DASA"/>
    <property type="match status" value="1"/>
</dbReference>
<dbReference type="STRING" id="203124.Tery_4188"/>
<organism evidence="1">
    <name type="scientific">Trichodesmium erythraeum (strain IMS101)</name>
    <dbReference type="NCBI Taxonomy" id="203124"/>
    <lineage>
        <taxon>Bacteria</taxon>
        <taxon>Bacillati</taxon>
        <taxon>Cyanobacteriota</taxon>
        <taxon>Cyanophyceae</taxon>
        <taxon>Oscillatoriophycideae</taxon>
        <taxon>Oscillatoriales</taxon>
        <taxon>Microcoleaceae</taxon>
        <taxon>Trichodesmium</taxon>
    </lineage>
</organism>
<dbReference type="InterPro" id="IPR050490">
    <property type="entry name" value="Bact_solute-bd_prot1"/>
</dbReference>
<dbReference type="OrthoDB" id="8871943at2"/>
<dbReference type="SUPFAM" id="SSF53850">
    <property type="entry name" value="Periplasmic binding protein-like II"/>
    <property type="match status" value="1"/>
</dbReference>
<dbReference type="Pfam" id="PF13416">
    <property type="entry name" value="SBP_bac_8"/>
    <property type="match status" value="1"/>
</dbReference>
<gene>
    <name evidence="1" type="ordered locus">Tery_4188</name>
</gene>
<accession>Q10X32</accession>
<sequence>MITKSKLCKLIGLFILALILVTCRVNPNKDNIQKPQSDQVLTIWWNRGYYPEQEEALKKVVVDWEEKTNNKVKLLFFSEDDILQAAIDALEVGKTPDILFSERAEFTLIPQWAREGKLVDVSDVIKPVKKSYDTTALNSSYLYNQVKSKSSNYTVPIMQQTLHVHYWLDLISEAGLGEEIPEEWDEFWQFWQKAQKVLREKGQDNIYALGLPMSINSTDTYIIFKQILEANNLQIVDKQGKLQVDKPEIRQKIIDILDWYTSFYKNGYVPPKAVNWSNSDNNISFLNQNTLMTINPSMSIPGSQQEDEEIYLNKMRTIEFPNNPNGGAPTYLVSVKEPIIFTSSPNPLLAKNFLSYLVKPDNLGPYIKGAKGRYFPIMPKLWKDPFWSNIKDPHISVASQQFTKSQTRLLHNSINPAYSQIDSENIWGKAMAKVLIEGLSPTAATDQAINQIKEIFAQSKTQNER</sequence>
<dbReference type="AlphaFoldDB" id="Q10X32"/>
<dbReference type="InterPro" id="IPR006059">
    <property type="entry name" value="SBP"/>
</dbReference>
<dbReference type="RefSeq" id="WP_011613522.1">
    <property type="nucleotide sequence ID" value="NC_008312.1"/>
</dbReference>
<dbReference type="HOGENOM" id="CLU_031285_13_1_3"/>
<protein>
    <submittedName>
        <fullName evidence="1">Extracellular solute-binding protein, family 1</fullName>
    </submittedName>
</protein>